<evidence type="ECO:0000256" key="7">
    <source>
        <dbReference type="ARBA" id="ARBA00022771"/>
    </source>
</evidence>
<dbReference type="GO" id="GO:0045053">
    <property type="term" value="P:protein retention in Golgi apparatus"/>
    <property type="evidence" value="ECO:0007669"/>
    <property type="project" value="EnsemblFungi"/>
</dbReference>
<dbReference type="GO" id="GO:0046982">
    <property type="term" value="F:protein heterodimerization activity"/>
    <property type="evidence" value="ECO:0007669"/>
    <property type="project" value="EnsemblFungi"/>
</dbReference>
<dbReference type="InterPro" id="IPR008942">
    <property type="entry name" value="ENTH_VHS"/>
</dbReference>
<dbReference type="GO" id="GO:0006623">
    <property type="term" value="P:protein targeting to vacuole"/>
    <property type="evidence" value="ECO:0007669"/>
    <property type="project" value="EnsemblFungi"/>
</dbReference>
<dbReference type="GO" id="GO:0009306">
    <property type="term" value="P:protein secretion"/>
    <property type="evidence" value="ECO:0007669"/>
    <property type="project" value="EnsemblFungi"/>
</dbReference>
<dbReference type="Proteomes" id="UP000005220">
    <property type="component" value="Chromosome 6"/>
</dbReference>
<dbReference type="GO" id="GO:0005774">
    <property type="term" value="C:vacuolar membrane"/>
    <property type="evidence" value="ECO:0007669"/>
    <property type="project" value="EnsemblFungi"/>
</dbReference>
<dbReference type="SMART" id="SM00064">
    <property type="entry name" value="FYVE"/>
    <property type="match status" value="1"/>
</dbReference>
<dbReference type="GO" id="GO:1903319">
    <property type="term" value="P:positive regulation of protein maturation"/>
    <property type="evidence" value="ECO:0007669"/>
    <property type="project" value="EnsemblFungi"/>
</dbReference>
<dbReference type="SUPFAM" id="SSF48464">
    <property type="entry name" value="ENTH/VHS domain"/>
    <property type="match status" value="1"/>
</dbReference>
<dbReference type="OrthoDB" id="957735at2759"/>
<dbReference type="eggNOG" id="KOG1818">
    <property type="taxonomic scope" value="Eukaryota"/>
</dbReference>
<feature type="region of interest" description="Disordered" evidence="11">
    <location>
        <begin position="328"/>
        <end position="352"/>
    </location>
</feature>
<dbReference type="RefSeq" id="XP_003957825.1">
    <property type="nucleotide sequence ID" value="XM_003957776.1"/>
</dbReference>
<feature type="compositionally biased region" description="Low complexity" evidence="11">
    <location>
        <begin position="337"/>
        <end position="347"/>
    </location>
</feature>
<organism evidence="14 15">
    <name type="scientific">Kazachstania africana (strain ATCC 22294 / BCRC 22015 / CBS 2517 / CECT 1963 / NBRC 1671 / NRRL Y-8276)</name>
    <name type="common">Yeast</name>
    <name type="synonym">Kluyveromyces africanus</name>
    <dbReference type="NCBI Taxonomy" id="1071382"/>
    <lineage>
        <taxon>Eukaryota</taxon>
        <taxon>Fungi</taxon>
        <taxon>Dikarya</taxon>
        <taxon>Ascomycota</taxon>
        <taxon>Saccharomycotina</taxon>
        <taxon>Saccharomycetes</taxon>
        <taxon>Saccharomycetales</taxon>
        <taxon>Saccharomycetaceae</taxon>
        <taxon>Kazachstania</taxon>
    </lineage>
</organism>
<evidence type="ECO:0000259" key="13">
    <source>
        <dbReference type="PROSITE" id="PS50179"/>
    </source>
</evidence>
<keyword evidence="5" id="KW-0677">Repeat</keyword>
<keyword evidence="7 10" id="KW-0863">Zinc-finger</keyword>
<evidence type="ECO:0000256" key="11">
    <source>
        <dbReference type="SAM" id="MobiDB-lite"/>
    </source>
</evidence>
<name>H2AWE0_KAZAF</name>
<protein>
    <recommendedName>
        <fullName evidence="3">Vacuolar protein sorting-associated protein 27</fullName>
    </recommendedName>
</protein>
<evidence type="ECO:0000256" key="10">
    <source>
        <dbReference type="PROSITE-ProRule" id="PRU00091"/>
    </source>
</evidence>
<dbReference type="InterPro" id="IPR017455">
    <property type="entry name" value="Znf_FYVE-rel"/>
</dbReference>
<evidence type="ECO:0000256" key="4">
    <source>
        <dbReference type="ARBA" id="ARBA00022723"/>
    </source>
</evidence>
<dbReference type="InterPro" id="IPR000306">
    <property type="entry name" value="Znf_FYVE"/>
</dbReference>
<dbReference type="GO" id="GO:0070530">
    <property type="term" value="F:K63-linked polyubiquitin modification-dependent protein binding"/>
    <property type="evidence" value="ECO:0007669"/>
    <property type="project" value="EnsemblFungi"/>
</dbReference>
<feature type="region of interest" description="Disordered" evidence="11">
    <location>
        <begin position="540"/>
        <end position="619"/>
    </location>
</feature>
<evidence type="ECO:0000313" key="15">
    <source>
        <dbReference type="Proteomes" id="UP000005220"/>
    </source>
</evidence>
<evidence type="ECO:0000256" key="8">
    <source>
        <dbReference type="ARBA" id="ARBA00022833"/>
    </source>
</evidence>
<dbReference type="PROSITE" id="PS50179">
    <property type="entry name" value="VHS"/>
    <property type="match status" value="1"/>
</dbReference>
<dbReference type="InParanoid" id="H2AWE0"/>
<dbReference type="InterPro" id="IPR003903">
    <property type="entry name" value="UIM_dom"/>
</dbReference>
<evidence type="ECO:0000313" key="14">
    <source>
        <dbReference type="EMBL" id="CCF58690.1"/>
    </source>
</evidence>
<dbReference type="GO" id="GO:0033565">
    <property type="term" value="C:ESCRT-0 complex"/>
    <property type="evidence" value="ECO:0007669"/>
    <property type="project" value="EnsemblFungi"/>
</dbReference>
<keyword evidence="6" id="KW-0967">Endosome</keyword>
<dbReference type="GO" id="GO:0006995">
    <property type="term" value="P:cellular response to nitrogen starvation"/>
    <property type="evidence" value="ECO:0007669"/>
    <property type="project" value="EnsemblFungi"/>
</dbReference>
<evidence type="ECO:0000259" key="12">
    <source>
        <dbReference type="PROSITE" id="PS50178"/>
    </source>
</evidence>
<dbReference type="STRING" id="1071382.H2AWE0"/>
<dbReference type="GO" id="GO:0140504">
    <property type="term" value="P:microlipophagy"/>
    <property type="evidence" value="ECO:0007669"/>
    <property type="project" value="EnsemblFungi"/>
</dbReference>
<dbReference type="PANTHER" id="PTHR47794">
    <property type="entry name" value="VACUOLAR PROTEIN SORTING-ASSOCIATED PROTEIN 27"/>
    <property type="match status" value="1"/>
</dbReference>
<evidence type="ECO:0000256" key="1">
    <source>
        <dbReference type="ARBA" id="ARBA00004125"/>
    </source>
</evidence>
<dbReference type="SUPFAM" id="SSF57903">
    <property type="entry name" value="FYVE/PHD zinc finger"/>
    <property type="match status" value="1"/>
</dbReference>
<dbReference type="PROSITE" id="PS50330">
    <property type="entry name" value="UIM"/>
    <property type="match status" value="2"/>
</dbReference>
<dbReference type="SMART" id="SM00288">
    <property type="entry name" value="VHS"/>
    <property type="match status" value="1"/>
</dbReference>
<dbReference type="SMART" id="SM00726">
    <property type="entry name" value="UIM"/>
    <property type="match status" value="2"/>
</dbReference>
<dbReference type="Pfam" id="PF01363">
    <property type="entry name" value="FYVE"/>
    <property type="match status" value="1"/>
</dbReference>
<dbReference type="InterPro" id="IPR049425">
    <property type="entry name" value="Vps27_GAT-like"/>
</dbReference>
<dbReference type="Pfam" id="PF21356">
    <property type="entry name" value="Vps27_GAT-like"/>
    <property type="match status" value="1"/>
</dbReference>
<dbReference type="Gene3D" id="1.25.40.90">
    <property type="match status" value="1"/>
</dbReference>
<gene>
    <name evidence="14" type="primary">KAFR0F00930</name>
    <name evidence="14" type="ORF">KAFR_0F00930</name>
</gene>
<dbReference type="Gene3D" id="1.20.5.1940">
    <property type="match status" value="1"/>
</dbReference>
<dbReference type="GO" id="GO:0010008">
    <property type="term" value="C:endosome membrane"/>
    <property type="evidence" value="ECO:0007669"/>
    <property type="project" value="UniProtKB-SubCell"/>
</dbReference>
<dbReference type="Gene3D" id="6.10.140.100">
    <property type="match status" value="1"/>
</dbReference>
<dbReference type="HOGENOM" id="CLU_011862_2_0_1"/>
<dbReference type="GO" id="GO:0043130">
    <property type="term" value="F:ubiquitin binding"/>
    <property type="evidence" value="ECO:0007669"/>
    <property type="project" value="EnsemblFungi"/>
</dbReference>
<comment type="similarity">
    <text evidence="2">Belongs to the VPS27 family.</text>
</comment>
<accession>H2AWE0</accession>
<evidence type="ECO:0000256" key="9">
    <source>
        <dbReference type="ARBA" id="ARBA00023136"/>
    </source>
</evidence>
<dbReference type="InterPro" id="IPR002014">
    <property type="entry name" value="VHS_dom"/>
</dbReference>
<dbReference type="CDD" id="cd16979">
    <property type="entry name" value="VHS_Vps27"/>
    <property type="match status" value="1"/>
</dbReference>
<dbReference type="GO" id="GO:1904669">
    <property type="term" value="P:ATP export"/>
    <property type="evidence" value="ECO:0007669"/>
    <property type="project" value="EnsemblFungi"/>
</dbReference>
<evidence type="ECO:0000256" key="3">
    <source>
        <dbReference type="ARBA" id="ARBA00017753"/>
    </source>
</evidence>
<dbReference type="Pfam" id="PF00790">
    <property type="entry name" value="VHS"/>
    <property type="match status" value="1"/>
</dbReference>
<dbReference type="AlphaFoldDB" id="H2AWE0"/>
<evidence type="ECO:0000256" key="2">
    <source>
        <dbReference type="ARBA" id="ARBA00008597"/>
    </source>
</evidence>
<dbReference type="GO" id="GO:0036435">
    <property type="term" value="F:K48-linked polyubiquitin modification-dependent protein binding"/>
    <property type="evidence" value="ECO:0007669"/>
    <property type="project" value="EnsemblFungi"/>
</dbReference>
<dbReference type="InterPro" id="IPR011011">
    <property type="entry name" value="Znf_FYVE_PHD"/>
</dbReference>
<dbReference type="KEGG" id="kaf:KAFR_0F00930"/>
<dbReference type="PANTHER" id="PTHR47794:SF1">
    <property type="entry name" value="VACUOLAR PROTEIN SORTING-ASSOCIATED PROTEIN 27"/>
    <property type="match status" value="1"/>
</dbReference>
<feature type="compositionally biased region" description="Polar residues" evidence="11">
    <location>
        <begin position="562"/>
        <end position="585"/>
    </location>
</feature>
<dbReference type="FunCoup" id="H2AWE0">
    <property type="interactions" value="145"/>
</dbReference>
<keyword evidence="4" id="KW-0479">Metal-binding</keyword>
<dbReference type="GO" id="GO:0008270">
    <property type="term" value="F:zinc ion binding"/>
    <property type="evidence" value="ECO:0007669"/>
    <property type="project" value="UniProtKB-KW"/>
</dbReference>
<feature type="domain" description="FYVE-type" evidence="12">
    <location>
        <begin position="174"/>
        <end position="234"/>
    </location>
</feature>
<evidence type="ECO:0000256" key="5">
    <source>
        <dbReference type="ARBA" id="ARBA00022737"/>
    </source>
</evidence>
<dbReference type="Pfam" id="PF02809">
    <property type="entry name" value="UIM"/>
    <property type="match status" value="2"/>
</dbReference>
<proteinExistence type="inferred from homology"/>
<reference evidence="14 15" key="1">
    <citation type="journal article" date="2011" name="Proc. Natl. Acad. Sci. U.S.A.">
        <title>Evolutionary erosion of yeast sex chromosomes by mating-type switching accidents.</title>
        <authorList>
            <person name="Gordon J.L."/>
            <person name="Armisen D."/>
            <person name="Proux-Wera E."/>
            <person name="Oheigeartaigh S.S."/>
            <person name="Byrne K.P."/>
            <person name="Wolfe K.H."/>
        </authorList>
    </citation>
    <scope>NUCLEOTIDE SEQUENCE [LARGE SCALE GENOMIC DNA]</scope>
    <source>
        <strain evidence="15">ATCC 22294 / BCRC 22015 / CBS 2517 / CECT 1963 / NBRC 1671 / NRRL Y-8276</strain>
    </source>
</reference>
<dbReference type="FunFam" id="1.25.40.90:FF:000039">
    <property type="entry name" value="Vacuolar protein sorting-associated protein 27"/>
    <property type="match status" value="1"/>
</dbReference>
<dbReference type="CDD" id="cd21385">
    <property type="entry name" value="GAT_Vps27"/>
    <property type="match status" value="1"/>
</dbReference>
<dbReference type="Gene3D" id="3.30.40.10">
    <property type="entry name" value="Zinc/RING finger domain, C3HC4 (zinc finger)"/>
    <property type="match status" value="1"/>
</dbReference>
<dbReference type="GO" id="GO:0019904">
    <property type="term" value="F:protein domain specific binding"/>
    <property type="evidence" value="ECO:0007669"/>
    <property type="project" value="EnsemblFungi"/>
</dbReference>
<dbReference type="CDD" id="cd15760">
    <property type="entry name" value="FYVE_scVPS27p_like"/>
    <property type="match status" value="1"/>
</dbReference>
<keyword evidence="9" id="KW-0472">Membrane</keyword>
<evidence type="ECO:0000256" key="6">
    <source>
        <dbReference type="ARBA" id="ARBA00022753"/>
    </source>
</evidence>
<keyword evidence="15" id="KW-1185">Reference proteome</keyword>
<sequence length="619" mass="71254">MSITSIADLNVSIARATSESIPNGEIDLPLSLEISDVIRSRKLQPKEVMRSLKKRIADTSYNPNLQLSSWKLVEVCIKNGGTPFIVEICSREFMDLLEHTILKANDNSYEKEELLELTSKMFYELYIAFKNDSQLNYVARVHDKLISRGVKFPEHATDVNSPMAMFDSKTPADWIDSDACMICSRKFSMLNRRHHCRSCGGIFCQDHSSHFIPLPDLGIYEEVRVCDNCFEDYDLKKHDSKKSQGKPRNRRHRRKNRGNDSVTDDYDEEEQLRKAIELSLKESTGSIEPIIPVIQHTREPQVQQQQALEDEEDADLKAAIQQSLVEAEEEKRRRELQNQQFRMQQMQTPPSFELSATEEEDIYLFASLVERMKTQSMSEILEDTQLQKLYQKVIASKPKLNNALNDKINKYNTLIDMNAKISDIMNIYDNLLEEQLRNINLSQQYVLPPQPSDPYAAHEMINVPPPQQTEAQPQHVSQYYRQEPAHEYQQVNKPLETQPTYANQLQDINLEVQTASEMASTAAALPYPKESEIMNIPSEPVYPTEEVPSHAQPQVTLPYPSENDTTKVNNEQNKSANVQNITQYEFPTVPASKVTEPQKEEEPEEEHEPVHEEELLLEL</sequence>
<comment type="subcellular location">
    <subcellularLocation>
        <location evidence="1">Endosome membrane</location>
        <topology evidence="1">Peripheral membrane protein</topology>
        <orientation evidence="1">Cytoplasmic side</orientation>
    </subcellularLocation>
</comment>
<dbReference type="GO" id="GO:0043328">
    <property type="term" value="P:protein transport to vacuole involved in ubiquitin-dependent protein catabolic process via the multivesicular body sorting pathway"/>
    <property type="evidence" value="ECO:0007669"/>
    <property type="project" value="TreeGrafter"/>
</dbReference>
<feature type="compositionally biased region" description="Basic residues" evidence="11">
    <location>
        <begin position="238"/>
        <end position="256"/>
    </location>
</feature>
<feature type="compositionally biased region" description="Basic and acidic residues" evidence="11">
    <location>
        <begin position="608"/>
        <end position="619"/>
    </location>
</feature>
<feature type="region of interest" description="Disordered" evidence="11">
    <location>
        <begin position="238"/>
        <end position="268"/>
    </location>
</feature>
<dbReference type="GeneID" id="13884158"/>
<keyword evidence="8" id="KW-0862">Zinc</keyword>
<dbReference type="GO" id="GO:0032266">
    <property type="term" value="F:phosphatidylinositol-3-phosphate binding"/>
    <property type="evidence" value="ECO:0007669"/>
    <property type="project" value="EnsemblFungi"/>
</dbReference>
<dbReference type="EMBL" id="HE650826">
    <property type="protein sequence ID" value="CCF58690.1"/>
    <property type="molecule type" value="Genomic_DNA"/>
</dbReference>
<dbReference type="InterPro" id="IPR013083">
    <property type="entry name" value="Znf_RING/FYVE/PHD"/>
</dbReference>
<feature type="domain" description="VHS" evidence="13">
    <location>
        <begin position="18"/>
        <end position="153"/>
    </location>
</feature>
<dbReference type="PROSITE" id="PS50178">
    <property type="entry name" value="ZF_FYVE"/>
    <property type="match status" value="1"/>
</dbReference>